<dbReference type="AlphaFoldDB" id="A0A2T4B9G8"/>
<gene>
    <name evidence="2" type="ORF">BBK36DRAFT_1160092</name>
</gene>
<keyword evidence="3" id="KW-1185">Reference proteome</keyword>
<organism evidence="2 3">
    <name type="scientific">Trichoderma citrinoviride</name>
    <dbReference type="NCBI Taxonomy" id="58853"/>
    <lineage>
        <taxon>Eukaryota</taxon>
        <taxon>Fungi</taxon>
        <taxon>Dikarya</taxon>
        <taxon>Ascomycota</taxon>
        <taxon>Pezizomycotina</taxon>
        <taxon>Sordariomycetes</taxon>
        <taxon>Hypocreomycetidae</taxon>
        <taxon>Hypocreales</taxon>
        <taxon>Hypocreaceae</taxon>
        <taxon>Trichoderma</taxon>
    </lineage>
</organism>
<reference evidence="3" key="1">
    <citation type="submission" date="2016-07" db="EMBL/GenBank/DDBJ databases">
        <title>Multiple horizontal gene transfer events from other fungi enriched the ability of initially mycotrophic Trichoderma (Ascomycota) to feed on dead plant biomass.</title>
        <authorList>
            <consortium name="DOE Joint Genome Institute"/>
            <person name="Atanasova L."/>
            <person name="Chenthamara K."/>
            <person name="Zhang J."/>
            <person name="Grujic M."/>
            <person name="Henrissat B."/>
            <person name="Kuo A."/>
            <person name="Aerts A."/>
            <person name="Salamov A."/>
            <person name="Lipzen A."/>
            <person name="Labutti K."/>
            <person name="Barry K."/>
            <person name="Miao Y."/>
            <person name="Rahimi M.J."/>
            <person name="Shen Q."/>
            <person name="Grigoriev I.V."/>
            <person name="Kubicek C.P."/>
            <person name="Druzhinina I.S."/>
        </authorList>
    </citation>
    <scope>NUCLEOTIDE SEQUENCE [LARGE SCALE GENOMIC DNA]</scope>
    <source>
        <strain evidence="3">TUCIM 6016</strain>
    </source>
</reference>
<sequence length="70" mass="7389">MPEYRPPPDLSVADGSRRPGYLVGVAGDRRHLATESGGCYVRPSPTVKPSPIVGGSLCCDGIVPHHQHGQ</sequence>
<evidence type="ECO:0000256" key="1">
    <source>
        <dbReference type="SAM" id="MobiDB-lite"/>
    </source>
</evidence>
<accession>A0A2T4B9G8</accession>
<dbReference type="Proteomes" id="UP000241546">
    <property type="component" value="Unassembled WGS sequence"/>
</dbReference>
<proteinExistence type="predicted"/>
<name>A0A2T4B9G8_9HYPO</name>
<evidence type="ECO:0000313" key="2">
    <source>
        <dbReference type="EMBL" id="PTB65977.1"/>
    </source>
</evidence>
<feature type="region of interest" description="Disordered" evidence="1">
    <location>
        <begin position="1"/>
        <end position="22"/>
    </location>
</feature>
<dbReference type="RefSeq" id="XP_024749297.1">
    <property type="nucleotide sequence ID" value="XM_024894261.1"/>
</dbReference>
<dbReference type="EMBL" id="KZ680214">
    <property type="protein sequence ID" value="PTB65977.1"/>
    <property type="molecule type" value="Genomic_DNA"/>
</dbReference>
<protein>
    <submittedName>
        <fullName evidence="2">Uncharacterized protein</fullName>
    </submittedName>
</protein>
<dbReference type="GeneID" id="36602379"/>
<evidence type="ECO:0000313" key="3">
    <source>
        <dbReference type="Proteomes" id="UP000241546"/>
    </source>
</evidence>